<dbReference type="GO" id="GO:0000166">
    <property type="term" value="F:nucleotide binding"/>
    <property type="evidence" value="ECO:0007669"/>
    <property type="project" value="UniProtKB-KW"/>
</dbReference>
<organism evidence="11">
    <name type="scientific">hydrocarbon metagenome</name>
    <dbReference type="NCBI Taxonomy" id="938273"/>
    <lineage>
        <taxon>unclassified sequences</taxon>
        <taxon>metagenomes</taxon>
        <taxon>ecological metagenomes</taxon>
    </lineage>
</organism>
<dbReference type="EMBL" id="LNQE01000694">
    <property type="protein sequence ID" value="KUG25404.1"/>
    <property type="molecule type" value="Genomic_DNA"/>
</dbReference>
<dbReference type="PANTHER" id="PTHR13914:SF0">
    <property type="entry name" value="PROLINE DEHYDROGENASE 1, MITOCHONDRIAL"/>
    <property type="match status" value="1"/>
</dbReference>
<reference evidence="11" key="1">
    <citation type="journal article" date="2015" name="Proc. Natl. Acad. Sci. U.S.A.">
        <title>Networks of energetic and metabolic interactions define dynamics in microbial communities.</title>
        <authorList>
            <person name="Embree M."/>
            <person name="Liu J.K."/>
            <person name="Al-Bassam M.M."/>
            <person name="Zengler K."/>
        </authorList>
    </citation>
    <scope>NUCLEOTIDE SEQUENCE</scope>
</reference>
<proteinExistence type="predicted"/>
<evidence type="ECO:0000256" key="1">
    <source>
        <dbReference type="ARBA" id="ARBA00001974"/>
    </source>
</evidence>
<comment type="caution">
    <text evidence="11">The sequence shown here is derived from an EMBL/GenBank/DDBJ whole genome shotgun (WGS) entry which is preliminary data.</text>
</comment>
<comment type="pathway">
    <text evidence="2">Amino-acid degradation; L-proline degradation into L-glutamate; L-glutamate from L-proline: step 1/2.</text>
</comment>
<evidence type="ECO:0000259" key="10">
    <source>
        <dbReference type="Pfam" id="PF01619"/>
    </source>
</evidence>
<dbReference type="InterPro" id="IPR002872">
    <property type="entry name" value="Proline_DH_dom"/>
</dbReference>
<keyword evidence="7 11" id="KW-0560">Oxidoreductase</keyword>
<accession>A0A0W8FX46</accession>
<keyword evidence="5" id="KW-0547">Nucleotide-binding</keyword>
<evidence type="ECO:0000313" key="11">
    <source>
        <dbReference type="EMBL" id="KUG25404.1"/>
    </source>
</evidence>
<dbReference type="GO" id="GO:0010133">
    <property type="term" value="P:L-proline catabolic process to L-glutamate"/>
    <property type="evidence" value="ECO:0007669"/>
    <property type="project" value="UniProtKB-UniPathway"/>
</dbReference>
<evidence type="ECO:0000256" key="8">
    <source>
        <dbReference type="ARBA" id="ARBA00023062"/>
    </source>
</evidence>
<evidence type="ECO:0000256" key="5">
    <source>
        <dbReference type="ARBA" id="ARBA00022741"/>
    </source>
</evidence>
<dbReference type="InterPro" id="IPR029041">
    <property type="entry name" value="FAD-linked_oxidoreductase-like"/>
</dbReference>
<dbReference type="EC" id="1.5.5.2" evidence="3"/>
<evidence type="ECO:0000256" key="7">
    <source>
        <dbReference type="ARBA" id="ARBA00023002"/>
    </source>
</evidence>
<evidence type="ECO:0000256" key="2">
    <source>
        <dbReference type="ARBA" id="ARBA00004739"/>
    </source>
</evidence>
<dbReference type="SUPFAM" id="SSF51730">
    <property type="entry name" value="FAD-linked oxidoreductase"/>
    <property type="match status" value="1"/>
</dbReference>
<comment type="catalytic activity">
    <reaction evidence="9">
        <text>L-proline + a quinone = (S)-1-pyrroline-5-carboxylate + a quinol + H(+)</text>
        <dbReference type="Rhea" id="RHEA:23784"/>
        <dbReference type="ChEBI" id="CHEBI:15378"/>
        <dbReference type="ChEBI" id="CHEBI:17388"/>
        <dbReference type="ChEBI" id="CHEBI:24646"/>
        <dbReference type="ChEBI" id="CHEBI:60039"/>
        <dbReference type="ChEBI" id="CHEBI:132124"/>
        <dbReference type="EC" id="1.5.5.2"/>
    </reaction>
</comment>
<dbReference type="PIRSF" id="PIRSF000196">
    <property type="entry name" value="Pro_dehydrog"/>
    <property type="match status" value="1"/>
</dbReference>
<feature type="domain" description="Proline dehydrogenase" evidence="10">
    <location>
        <begin position="35"/>
        <end position="281"/>
    </location>
</feature>
<dbReference type="AlphaFoldDB" id="A0A0W8FX46"/>
<dbReference type="InterPro" id="IPR008219">
    <property type="entry name" value="PRODH_bac_arc"/>
</dbReference>
<protein>
    <recommendedName>
        <fullName evidence="3">proline dehydrogenase</fullName>
        <ecNumber evidence="3">1.5.5.2</ecNumber>
    </recommendedName>
</protein>
<dbReference type="PANTHER" id="PTHR13914">
    <property type="entry name" value="PROLINE OXIDASE"/>
    <property type="match status" value="1"/>
</dbReference>
<comment type="cofactor">
    <cofactor evidence="1">
        <name>FAD</name>
        <dbReference type="ChEBI" id="CHEBI:57692"/>
    </cofactor>
</comment>
<evidence type="ECO:0000256" key="9">
    <source>
        <dbReference type="ARBA" id="ARBA00048779"/>
    </source>
</evidence>
<sequence length="294" mass="34009">MAIVQFVKLLPKSVVHIFAKKYVAGDTLDDGVRVVKELNANGIVATMDILGESIKTRGEASETKEQYFELLEAIDKHKLDSNISIKPTALGLAIDADYCKELITEIIEKAKSLNNFVRIDMEDSPYTQITIDIFKELRATYDNVGIVLQSYLRRTYDDVVDLNKIGANYRLCKGIYIEPDKIAFKGKQEVRDNFLKSLEKMLTDGNYVGIATHDDHLIKESYRMIEEKKIPKNKYEFQMLYGVTEHLRDKINTDGHKIRIYVPYGEHWYAYSIRRLQENPQVAWYITKSIFSFK</sequence>
<dbReference type="Gene3D" id="3.20.20.220">
    <property type="match status" value="1"/>
</dbReference>
<evidence type="ECO:0000256" key="3">
    <source>
        <dbReference type="ARBA" id="ARBA00012695"/>
    </source>
</evidence>
<keyword evidence="8" id="KW-0642">Proline metabolism</keyword>
<keyword evidence="4" id="KW-0285">Flavoprotein</keyword>
<gene>
    <name evidence="11" type="ORF">ASZ90_004769</name>
</gene>
<dbReference type="UniPathway" id="UPA00261">
    <property type="reaction ID" value="UER00373"/>
</dbReference>
<dbReference type="InterPro" id="IPR015659">
    <property type="entry name" value="Proline_oxidase"/>
</dbReference>
<evidence type="ECO:0000256" key="6">
    <source>
        <dbReference type="ARBA" id="ARBA00022827"/>
    </source>
</evidence>
<dbReference type="GO" id="GO:0004657">
    <property type="term" value="F:proline dehydrogenase activity"/>
    <property type="evidence" value="ECO:0007669"/>
    <property type="project" value="UniProtKB-EC"/>
</dbReference>
<evidence type="ECO:0000256" key="4">
    <source>
        <dbReference type="ARBA" id="ARBA00022630"/>
    </source>
</evidence>
<keyword evidence="6" id="KW-0274">FAD</keyword>
<dbReference type="Pfam" id="PF01619">
    <property type="entry name" value="Pro_dh"/>
    <property type="match status" value="1"/>
</dbReference>
<name>A0A0W8FX46_9ZZZZ</name>